<dbReference type="RefSeq" id="WP_165270736.1">
    <property type="nucleotide sequence ID" value="NZ_JAALLS010000024.1"/>
</dbReference>
<comment type="caution">
    <text evidence="1">The sequence shown here is derived from an EMBL/GenBank/DDBJ whole genome shotgun (WGS) entry which is preliminary data.</text>
</comment>
<dbReference type="InterPro" id="IPR019239">
    <property type="entry name" value="VapB_antitoxin"/>
</dbReference>
<dbReference type="Pfam" id="PF09957">
    <property type="entry name" value="VapB_antitoxin"/>
    <property type="match status" value="1"/>
</dbReference>
<keyword evidence="2" id="KW-1185">Reference proteome</keyword>
<reference evidence="1 2" key="1">
    <citation type="submission" date="2020-02" db="EMBL/GenBank/DDBJ databases">
        <title>Aliifodinibius halophilus 2W32, complete genome.</title>
        <authorList>
            <person name="Li Y."/>
            <person name="Wu S."/>
        </authorList>
    </citation>
    <scope>NUCLEOTIDE SEQUENCE [LARGE SCALE GENOMIC DNA]</scope>
    <source>
        <strain evidence="1 2">2W32</strain>
    </source>
</reference>
<sequence>MRTNVVIDDDLMDEALRVSQLKTKKDAVEEGLKLLVQRKKQENIKNLRGKLHWKGDLEDMRNDEK</sequence>
<accession>A0A6M1T0W3</accession>
<organism evidence="1 2">
    <name type="scientific">Fodinibius halophilus</name>
    <dbReference type="NCBI Taxonomy" id="1736908"/>
    <lineage>
        <taxon>Bacteria</taxon>
        <taxon>Pseudomonadati</taxon>
        <taxon>Balneolota</taxon>
        <taxon>Balneolia</taxon>
        <taxon>Balneolales</taxon>
        <taxon>Balneolaceae</taxon>
        <taxon>Fodinibius</taxon>
    </lineage>
</organism>
<gene>
    <name evidence="1" type="ORF">G3569_15225</name>
</gene>
<evidence type="ECO:0000313" key="1">
    <source>
        <dbReference type="EMBL" id="NGP89708.1"/>
    </source>
</evidence>
<protein>
    <submittedName>
        <fullName evidence="1">Type II toxin-antitoxin system VapB family antitoxin</fullName>
    </submittedName>
</protein>
<name>A0A6M1T0W3_9BACT</name>
<dbReference type="AlphaFoldDB" id="A0A6M1T0W3"/>
<proteinExistence type="predicted"/>
<dbReference type="EMBL" id="JAALLS010000024">
    <property type="protein sequence ID" value="NGP89708.1"/>
    <property type="molecule type" value="Genomic_DNA"/>
</dbReference>
<evidence type="ECO:0000313" key="2">
    <source>
        <dbReference type="Proteomes" id="UP000479132"/>
    </source>
</evidence>
<dbReference type="Proteomes" id="UP000479132">
    <property type="component" value="Unassembled WGS sequence"/>
</dbReference>